<dbReference type="InterPro" id="IPR050430">
    <property type="entry name" value="Peptidase_S1"/>
</dbReference>
<dbReference type="Proteomes" id="UP001160148">
    <property type="component" value="Unassembled WGS sequence"/>
</dbReference>
<evidence type="ECO:0000256" key="4">
    <source>
        <dbReference type="ARBA" id="ARBA00022825"/>
    </source>
</evidence>
<protein>
    <recommendedName>
        <fullName evidence="6">Peptidase S1 domain-containing protein</fullName>
    </recommendedName>
</protein>
<name>A0AAV0WIV7_9HEMI</name>
<sequence length="318" mass="36438">MNSQPLSFDILNALTFDLKVTNQIPKELIHNGESYNVEDYPYVVSIKISYPRYNSPQETCAGSLIHTLLVLTTAHCVYEIEENYIKVYQGSWFHNSLSRRVVKKYVHEEYDPDTHEGFISSDVSVLKIDKPFMTVQKYINIGGFPDDFADEKVLDCIVLGFGLINEHTMGTEGFMSHVKVKYGEQACRGYNSKAIKYTWDQYLCTIPGQNTTCQGDNGGPMICNGLLYGVCSFALNYHGEKEKQLCGSENLQTVHMFIFYFKNWINDIIHYELVTTTKKSDPKKKRPKINKRKSAGELIKPHIILYMISALLFYNLVL</sequence>
<dbReference type="PANTHER" id="PTHR24276:SF98">
    <property type="entry name" value="FI18310P1-RELATED"/>
    <property type="match status" value="1"/>
</dbReference>
<keyword evidence="4" id="KW-0720">Serine protease</keyword>
<evidence type="ECO:0000256" key="5">
    <source>
        <dbReference type="ARBA" id="ARBA00023157"/>
    </source>
</evidence>
<evidence type="ECO:0000313" key="8">
    <source>
        <dbReference type="Proteomes" id="UP001160148"/>
    </source>
</evidence>
<dbReference type="GO" id="GO:0004252">
    <property type="term" value="F:serine-type endopeptidase activity"/>
    <property type="evidence" value="ECO:0007669"/>
    <property type="project" value="InterPro"/>
</dbReference>
<keyword evidence="2" id="KW-0645">Protease</keyword>
<comment type="caution">
    <text evidence="7">The sequence shown here is derived from an EMBL/GenBank/DDBJ whole genome shotgun (WGS) entry which is preliminary data.</text>
</comment>
<evidence type="ECO:0000256" key="1">
    <source>
        <dbReference type="ARBA" id="ARBA00007664"/>
    </source>
</evidence>
<feature type="domain" description="Peptidase S1" evidence="6">
    <location>
        <begin position="29"/>
        <end position="270"/>
    </location>
</feature>
<dbReference type="PANTHER" id="PTHR24276">
    <property type="entry name" value="POLYSERASE-RELATED"/>
    <property type="match status" value="1"/>
</dbReference>
<gene>
    <name evidence="7" type="ORF">MEUPH1_LOCUS11598</name>
</gene>
<dbReference type="InterPro" id="IPR001254">
    <property type="entry name" value="Trypsin_dom"/>
</dbReference>
<keyword evidence="5" id="KW-1015">Disulfide bond</keyword>
<dbReference type="InterPro" id="IPR001314">
    <property type="entry name" value="Peptidase_S1A"/>
</dbReference>
<reference evidence="7 8" key="1">
    <citation type="submission" date="2023-01" db="EMBL/GenBank/DDBJ databases">
        <authorList>
            <person name="Whitehead M."/>
        </authorList>
    </citation>
    <scope>NUCLEOTIDE SEQUENCE [LARGE SCALE GENOMIC DNA]</scope>
</reference>
<evidence type="ECO:0000256" key="3">
    <source>
        <dbReference type="ARBA" id="ARBA00022801"/>
    </source>
</evidence>
<dbReference type="SMART" id="SM00020">
    <property type="entry name" value="Tryp_SPc"/>
    <property type="match status" value="1"/>
</dbReference>
<proteinExistence type="inferred from homology"/>
<dbReference type="GO" id="GO:0006508">
    <property type="term" value="P:proteolysis"/>
    <property type="evidence" value="ECO:0007669"/>
    <property type="project" value="UniProtKB-KW"/>
</dbReference>
<dbReference type="Pfam" id="PF00089">
    <property type="entry name" value="Trypsin"/>
    <property type="match status" value="1"/>
</dbReference>
<dbReference type="Gene3D" id="2.40.10.10">
    <property type="entry name" value="Trypsin-like serine proteases"/>
    <property type="match status" value="1"/>
</dbReference>
<dbReference type="SUPFAM" id="SSF50494">
    <property type="entry name" value="Trypsin-like serine proteases"/>
    <property type="match status" value="1"/>
</dbReference>
<accession>A0AAV0WIV7</accession>
<evidence type="ECO:0000256" key="2">
    <source>
        <dbReference type="ARBA" id="ARBA00022670"/>
    </source>
</evidence>
<keyword evidence="3" id="KW-0378">Hydrolase</keyword>
<comment type="similarity">
    <text evidence="1">Belongs to the peptidase S1 family.</text>
</comment>
<evidence type="ECO:0000313" key="7">
    <source>
        <dbReference type="EMBL" id="CAI6355784.1"/>
    </source>
</evidence>
<keyword evidence="8" id="KW-1185">Reference proteome</keyword>
<organism evidence="7 8">
    <name type="scientific">Macrosiphum euphorbiae</name>
    <name type="common">potato aphid</name>
    <dbReference type="NCBI Taxonomy" id="13131"/>
    <lineage>
        <taxon>Eukaryota</taxon>
        <taxon>Metazoa</taxon>
        <taxon>Ecdysozoa</taxon>
        <taxon>Arthropoda</taxon>
        <taxon>Hexapoda</taxon>
        <taxon>Insecta</taxon>
        <taxon>Pterygota</taxon>
        <taxon>Neoptera</taxon>
        <taxon>Paraneoptera</taxon>
        <taxon>Hemiptera</taxon>
        <taxon>Sternorrhyncha</taxon>
        <taxon>Aphidomorpha</taxon>
        <taxon>Aphidoidea</taxon>
        <taxon>Aphididae</taxon>
        <taxon>Macrosiphini</taxon>
        <taxon>Macrosiphum</taxon>
    </lineage>
</organism>
<dbReference type="InterPro" id="IPR009003">
    <property type="entry name" value="Peptidase_S1_PA"/>
</dbReference>
<dbReference type="EMBL" id="CARXXK010000002">
    <property type="protein sequence ID" value="CAI6355784.1"/>
    <property type="molecule type" value="Genomic_DNA"/>
</dbReference>
<dbReference type="PROSITE" id="PS50240">
    <property type="entry name" value="TRYPSIN_DOM"/>
    <property type="match status" value="1"/>
</dbReference>
<dbReference type="AlphaFoldDB" id="A0AAV0WIV7"/>
<dbReference type="PRINTS" id="PR00722">
    <property type="entry name" value="CHYMOTRYPSIN"/>
</dbReference>
<dbReference type="InterPro" id="IPR043504">
    <property type="entry name" value="Peptidase_S1_PA_chymotrypsin"/>
</dbReference>
<evidence type="ECO:0000259" key="6">
    <source>
        <dbReference type="PROSITE" id="PS50240"/>
    </source>
</evidence>